<evidence type="ECO:0000313" key="7">
    <source>
        <dbReference type="Proteomes" id="UP000230802"/>
    </source>
</evidence>
<dbReference type="Gene3D" id="3.40.50.150">
    <property type="entry name" value="Vaccinia Virus protein VP39"/>
    <property type="match status" value="1"/>
</dbReference>
<dbReference type="GO" id="GO:0003677">
    <property type="term" value="F:DNA binding"/>
    <property type="evidence" value="ECO:0007669"/>
    <property type="project" value="InterPro"/>
</dbReference>
<evidence type="ECO:0000256" key="2">
    <source>
        <dbReference type="ARBA" id="ARBA00022603"/>
    </source>
</evidence>
<protein>
    <submittedName>
        <fullName evidence="6">Cytosine methyltransferase</fullName>
    </submittedName>
</protein>
<organism evidence="6 7">
    <name type="scientific">Candidatus Roizmanbacteria bacterium CG22_combo_CG10-13_8_21_14_all_33_16</name>
    <dbReference type="NCBI Taxonomy" id="1974859"/>
    <lineage>
        <taxon>Bacteria</taxon>
        <taxon>Candidatus Roizmaniibacteriota</taxon>
    </lineage>
</organism>
<dbReference type="InterPro" id="IPR002052">
    <property type="entry name" value="DNA_methylase_N6_adenine_CS"/>
</dbReference>
<dbReference type="PRINTS" id="PR00506">
    <property type="entry name" value="D21N6MTFRASE"/>
</dbReference>
<evidence type="ECO:0000259" key="5">
    <source>
        <dbReference type="Pfam" id="PF01555"/>
    </source>
</evidence>
<evidence type="ECO:0000256" key="3">
    <source>
        <dbReference type="ARBA" id="ARBA00022679"/>
    </source>
</evidence>
<reference evidence="6 7" key="1">
    <citation type="submission" date="2017-09" db="EMBL/GenBank/DDBJ databases">
        <title>Depth-based differentiation of microbial function through sediment-hosted aquifers and enrichment of novel symbionts in the deep terrestrial subsurface.</title>
        <authorList>
            <person name="Probst A.J."/>
            <person name="Ladd B."/>
            <person name="Jarett J.K."/>
            <person name="Geller-Mcgrath D.E."/>
            <person name="Sieber C.M."/>
            <person name="Emerson J.B."/>
            <person name="Anantharaman K."/>
            <person name="Thomas B.C."/>
            <person name="Malmstrom R."/>
            <person name="Stieglmeier M."/>
            <person name="Klingl A."/>
            <person name="Woyke T."/>
            <person name="Ryan C.M."/>
            <person name="Banfield J.F."/>
        </authorList>
    </citation>
    <scope>NUCLEOTIDE SEQUENCE [LARGE SCALE GENOMIC DNA]</scope>
    <source>
        <strain evidence="6">CG22_combo_CG10-13_8_21_14_all_33_16</strain>
    </source>
</reference>
<dbReference type="AlphaFoldDB" id="A0A2H0C4R4"/>
<dbReference type="InterPro" id="IPR029063">
    <property type="entry name" value="SAM-dependent_MTases_sf"/>
</dbReference>
<dbReference type="GO" id="GO:0032259">
    <property type="term" value="P:methylation"/>
    <property type="evidence" value="ECO:0007669"/>
    <property type="project" value="UniProtKB-KW"/>
</dbReference>
<keyword evidence="2 6" id="KW-0489">Methyltransferase</keyword>
<evidence type="ECO:0000256" key="1">
    <source>
        <dbReference type="ARBA" id="ARBA00006594"/>
    </source>
</evidence>
<evidence type="ECO:0000256" key="4">
    <source>
        <dbReference type="ARBA" id="ARBA00022691"/>
    </source>
</evidence>
<dbReference type="EMBL" id="PCTD01000002">
    <property type="protein sequence ID" value="PIP64893.1"/>
    <property type="molecule type" value="Genomic_DNA"/>
</dbReference>
<evidence type="ECO:0000313" key="6">
    <source>
        <dbReference type="EMBL" id="PIP64893.1"/>
    </source>
</evidence>
<comment type="similarity">
    <text evidence="1">Belongs to the N(4)/N(6)-methyltransferase family.</text>
</comment>
<proteinExistence type="inferred from homology"/>
<dbReference type="SUPFAM" id="SSF53335">
    <property type="entry name" value="S-adenosyl-L-methionine-dependent methyltransferases"/>
    <property type="match status" value="1"/>
</dbReference>
<dbReference type="Pfam" id="PF01555">
    <property type="entry name" value="N6_N4_Mtase"/>
    <property type="match status" value="1"/>
</dbReference>
<dbReference type="InterPro" id="IPR002941">
    <property type="entry name" value="DNA_methylase_N4/N6"/>
</dbReference>
<name>A0A2H0C4R4_9BACT</name>
<comment type="caution">
    <text evidence="6">The sequence shown here is derived from an EMBL/GenBank/DDBJ whole genome shotgun (WGS) entry which is preliminary data.</text>
</comment>
<dbReference type="InterPro" id="IPR002295">
    <property type="entry name" value="N4/N6-MTase_EcoPI_Mod-like"/>
</dbReference>
<dbReference type="PROSITE" id="PS00092">
    <property type="entry name" value="N6_MTASE"/>
    <property type="match status" value="1"/>
</dbReference>
<keyword evidence="4" id="KW-0949">S-adenosyl-L-methionine</keyword>
<feature type="non-terminal residue" evidence="6">
    <location>
        <position position="321"/>
    </location>
</feature>
<sequence length="321" mass="37351">MIKGNNLLALHSLKEQFAGKIKLIYIDPPYNTGNDGFNYNDSFNHSSWLVFMKNRLEIAKQLLSEDGSIYIQLDYNEVHYCKILMDEVFGRDNFQREIIWDMTVLSGYKTLAKNWIRGHETILFYSKSSNNLKFNKLTQPHTKEYEQMFNKTDKSGRKYMVAHGSTRYWDEVKDKGKPFGDVWNDVMSFQQQPTSSERMEFDGQKPEKLLERIIRSATDEGDVVLDFFGGTGTTASVAVKLQRQTIIIEQMDYMDTKLKKRLFDTVSGNHNSVLSKSVDWKGGGDFVYVELAKWNEEAKEKILKVKSLSELVKLFDELYER</sequence>
<gene>
    <name evidence="6" type="ORF">COW96_00040</name>
</gene>
<dbReference type="Proteomes" id="UP000230802">
    <property type="component" value="Unassembled WGS sequence"/>
</dbReference>
<keyword evidence="3 6" id="KW-0808">Transferase</keyword>
<dbReference type="GO" id="GO:0008170">
    <property type="term" value="F:N-methyltransferase activity"/>
    <property type="evidence" value="ECO:0007669"/>
    <property type="project" value="InterPro"/>
</dbReference>
<feature type="domain" description="DNA methylase N-4/N-6" evidence="5">
    <location>
        <begin position="21"/>
        <end position="252"/>
    </location>
</feature>
<accession>A0A2H0C4R4</accession>